<feature type="region of interest" description="Disordered" evidence="1">
    <location>
        <begin position="140"/>
        <end position="160"/>
    </location>
</feature>
<evidence type="ECO:0000313" key="2">
    <source>
        <dbReference type="EMBL" id="MFC6198971.1"/>
    </source>
</evidence>
<dbReference type="Proteomes" id="UP001596303">
    <property type="component" value="Unassembled WGS sequence"/>
</dbReference>
<dbReference type="RefSeq" id="WP_377379646.1">
    <property type="nucleotide sequence ID" value="NZ_JBHSSW010000017.1"/>
</dbReference>
<sequence length="160" mass="18149">MVRVWFGNEADGLKRDRKEHVLTIERQAPDLEFIKAFYCNGLDFYVTGVTSGRAGRMMYLAHKRLPSVALGFLQSDADALACAPMTLDIGVWDVSEWEVTTNRMQAMGYAPTAQKLANPHQKWVEYEDPTGANIRYTFTQPPVTQKRLDPNAPRPELEND</sequence>
<dbReference type="EMBL" id="JBHSSW010000017">
    <property type="protein sequence ID" value="MFC6198971.1"/>
    <property type="molecule type" value="Genomic_DNA"/>
</dbReference>
<protein>
    <recommendedName>
        <fullName evidence="4">VOC domain-containing protein</fullName>
    </recommendedName>
</protein>
<organism evidence="2 3">
    <name type="scientific">Ponticaulis profundi</name>
    <dbReference type="NCBI Taxonomy" id="2665222"/>
    <lineage>
        <taxon>Bacteria</taxon>
        <taxon>Pseudomonadati</taxon>
        <taxon>Pseudomonadota</taxon>
        <taxon>Alphaproteobacteria</taxon>
        <taxon>Hyphomonadales</taxon>
        <taxon>Hyphomonadaceae</taxon>
        <taxon>Ponticaulis</taxon>
    </lineage>
</organism>
<evidence type="ECO:0000313" key="3">
    <source>
        <dbReference type="Proteomes" id="UP001596303"/>
    </source>
</evidence>
<dbReference type="SUPFAM" id="SSF54593">
    <property type="entry name" value="Glyoxalase/Bleomycin resistance protein/Dihydroxybiphenyl dioxygenase"/>
    <property type="match status" value="1"/>
</dbReference>
<proteinExistence type="predicted"/>
<name>A0ABW1SBQ0_9PROT</name>
<comment type="caution">
    <text evidence="2">The sequence shown here is derived from an EMBL/GenBank/DDBJ whole genome shotgun (WGS) entry which is preliminary data.</text>
</comment>
<dbReference type="InterPro" id="IPR029068">
    <property type="entry name" value="Glyas_Bleomycin-R_OHBP_Dase"/>
</dbReference>
<dbReference type="Gene3D" id="3.10.180.10">
    <property type="entry name" value="2,3-Dihydroxybiphenyl 1,2-Dioxygenase, domain 1"/>
    <property type="match status" value="1"/>
</dbReference>
<evidence type="ECO:0000256" key="1">
    <source>
        <dbReference type="SAM" id="MobiDB-lite"/>
    </source>
</evidence>
<gene>
    <name evidence="2" type="ORF">ACFQDM_12830</name>
</gene>
<keyword evidence="3" id="KW-1185">Reference proteome</keyword>
<reference evidence="3" key="1">
    <citation type="journal article" date="2019" name="Int. J. Syst. Evol. Microbiol.">
        <title>The Global Catalogue of Microorganisms (GCM) 10K type strain sequencing project: providing services to taxonomists for standard genome sequencing and annotation.</title>
        <authorList>
            <consortium name="The Broad Institute Genomics Platform"/>
            <consortium name="The Broad Institute Genome Sequencing Center for Infectious Disease"/>
            <person name="Wu L."/>
            <person name="Ma J."/>
        </authorList>
    </citation>
    <scope>NUCLEOTIDE SEQUENCE [LARGE SCALE GENOMIC DNA]</scope>
    <source>
        <strain evidence="3">CGMCC-1.15741</strain>
    </source>
</reference>
<evidence type="ECO:0008006" key="4">
    <source>
        <dbReference type="Google" id="ProtNLM"/>
    </source>
</evidence>
<accession>A0ABW1SBQ0</accession>